<dbReference type="EMBL" id="JAVKVN010000002">
    <property type="protein sequence ID" value="MDR7944649.1"/>
    <property type="molecule type" value="Genomic_DNA"/>
</dbReference>
<reference evidence="2" key="1">
    <citation type="submission" date="2023-07" db="EMBL/GenBank/DDBJ databases">
        <title>Glyphosate-induced phosphonatase operons in soil bacteria of genus Achromobacter.</title>
        <authorList>
            <person name="Epiktetov D.O."/>
            <person name="Sviridov A.V."/>
            <person name="Tarlachkov S.V."/>
            <person name="Shushkova T.V."/>
            <person name="Toropygin I.Y."/>
            <person name="Leontievsky A."/>
        </authorList>
    </citation>
    <scope>NUCLEOTIDE SEQUENCE [LARGE SCALE GENOMIC DNA]</scope>
    <source>
        <strain evidence="2">Kg 16</strain>
    </source>
</reference>
<accession>A0ABU2D973</accession>
<evidence type="ECO:0000313" key="2">
    <source>
        <dbReference type="Proteomes" id="UP001264156"/>
    </source>
</evidence>
<protein>
    <submittedName>
        <fullName evidence="1">Uncharacterized protein</fullName>
    </submittedName>
</protein>
<name>A0ABU2D973_ACHAE</name>
<keyword evidence="2" id="KW-1185">Reference proteome</keyword>
<organism evidence="1 2">
    <name type="scientific">Achromobacter aegrifaciens</name>
    <dbReference type="NCBI Taxonomy" id="1287736"/>
    <lineage>
        <taxon>Bacteria</taxon>
        <taxon>Pseudomonadati</taxon>
        <taxon>Pseudomonadota</taxon>
        <taxon>Betaproteobacteria</taxon>
        <taxon>Burkholderiales</taxon>
        <taxon>Alcaligenaceae</taxon>
        <taxon>Achromobacter</taxon>
    </lineage>
</organism>
<comment type="caution">
    <text evidence="1">The sequence shown here is derived from an EMBL/GenBank/DDBJ whole genome shotgun (WGS) entry which is preliminary data.</text>
</comment>
<sequence>MAETFQPIQTEFLDYDPALPYVFDANTRALYAFVLRSRYRESGSWPVDGLPVPEESAHAYMNDPERDVKTITKSGSSFTITDA</sequence>
<dbReference type="RefSeq" id="WP_175161713.1">
    <property type="nucleotide sequence ID" value="NZ_CADILA010000015.1"/>
</dbReference>
<dbReference type="Proteomes" id="UP001264156">
    <property type="component" value="Unassembled WGS sequence"/>
</dbReference>
<gene>
    <name evidence="1" type="ORF">RIU57_06050</name>
</gene>
<proteinExistence type="predicted"/>
<evidence type="ECO:0000313" key="1">
    <source>
        <dbReference type="EMBL" id="MDR7944649.1"/>
    </source>
</evidence>